<dbReference type="Gene3D" id="3.20.20.510">
    <property type="entry name" value="Uncharacterised protein PF12979, DUF3863"/>
    <property type="match status" value="1"/>
</dbReference>
<protein>
    <submittedName>
        <fullName evidence="1">Uncharacterized protein</fullName>
    </submittedName>
</protein>
<dbReference type="AlphaFoldDB" id="A0A4R6SXS6"/>
<comment type="caution">
    <text evidence="1">The sequence shown here is derived from an EMBL/GenBank/DDBJ whole genome shotgun (WGS) entry which is preliminary data.</text>
</comment>
<dbReference type="RefSeq" id="WP_208112282.1">
    <property type="nucleotide sequence ID" value="NZ_SNYC01000003.1"/>
</dbReference>
<accession>A0A4R6SXS6</accession>
<proteinExistence type="predicted"/>
<gene>
    <name evidence="1" type="ORF">ATK78_0312</name>
</gene>
<dbReference type="EMBL" id="SNYC01000003">
    <property type="protein sequence ID" value="TDQ11196.1"/>
    <property type="molecule type" value="Genomic_DNA"/>
</dbReference>
<evidence type="ECO:0000313" key="1">
    <source>
        <dbReference type="EMBL" id="TDQ11196.1"/>
    </source>
</evidence>
<organism evidence="1 2">
    <name type="scientific">Pedobacter metabolipauper</name>
    <dbReference type="NCBI Taxonomy" id="425513"/>
    <lineage>
        <taxon>Bacteria</taxon>
        <taxon>Pseudomonadati</taxon>
        <taxon>Bacteroidota</taxon>
        <taxon>Sphingobacteriia</taxon>
        <taxon>Sphingobacteriales</taxon>
        <taxon>Sphingobacteriaceae</taxon>
        <taxon>Pedobacter</taxon>
    </lineage>
</organism>
<reference evidence="1 2" key="1">
    <citation type="submission" date="2019-03" db="EMBL/GenBank/DDBJ databases">
        <title>Genomic Encyclopedia of Archaeal and Bacterial Type Strains, Phase II (KMG-II): from individual species to whole genera.</title>
        <authorList>
            <person name="Goeker M."/>
        </authorList>
    </citation>
    <scope>NUCLEOTIDE SEQUENCE [LARGE SCALE GENOMIC DNA]</scope>
    <source>
        <strain evidence="1 2">DSM 19035</strain>
    </source>
</reference>
<evidence type="ECO:0000313" key="2">
    <source>
        <dbReference type="Proteomes" id="UP000295620"/>
    </source>
</evidence>
<dbReference type="Proteomes" id="UP000295620">
    <property type="component" value="Unassembled WGS sequence"/>
</dbReference>
<sequence length="600" mass="68712">MKIRIKNKLFEIKLGLISLAFIFSSHTSFSKNSTFSAFSTFSTRAQYISLSERPAISVRPMFSQHSAPVLTAKPTEPKLVNIVNFIRLLEPRDPKITQDVLYQTVVKQVELMKQYKLSGTFLLQYDAMMDSRYQKLLKSLPKGTFEIGAWWELPQPLIEKAGLKWRGRYAWDWHADVGFATGYTPEEREKIIDVYMADFKQIFGYYPKSVGSWFIDAHTLNYMSDKYKIVASSNCKDQYGTDGYTLWGGYWNQAYYPSKINSYMPAQNKENQIPVPVFRMLGSDPIRQYDTGISSSRQGVITLEPVYPAAGGDATWVNWFMKEFVEGESMEFNYTQAGQENSFTWDAMKKGLEIQFPLLAKLRDEKKIRVETMEQSGLWFRKNYKVTPATAFTVNDDLGDSDKKTVWFNSRFFRVNLLWENSNLRIRDIHLFDEKFPSVYTTQKATSNECTFFTLPLVDGYLWSKRNNLAGLRFKALIDGKETLLEGGDPKITNNVTGRLQVSWPLKNVPGSIEMDLNEGSMVMKLTGNGSLNWYLDLTVAENAKLPFKEITEHRVTAEFEQMPYAVSAASGKFSNPGNGSIFRISPEKNNITLNLKNAN</sequence>
<name>A0A4R6SXS6_9SPHI</name>
<keyword evidence="2" id="KW-1185">Reference proteome</keyword>